<reference evidence="2 3" key="1">
    <citation type="journal article" date="2019" name="Appl. Environ. Microbiol.">
        <title>Environmental Evidence and Genomic Insight of Iron-oxidizing Bacteria Preference Towards More Corrosion Resistant Stainless Steel at Higher Salinities.</title>
        <authorList>
            <person name="Garrison C.E."/>
            <person name="Price K.A."/>
            <person name="Field E.K."/>
        </authorList>
    </citation>
    <scope>NUCLEOTIDE SEQUENCE [LARGE SCALE GENOMIC DNA]</scope>
    <source>
        <strain evidence="2 3">P3</strain>
    </source>
</reference>
<keyword evidence="1" id="KW-1133">Transmembrane helix</keyword>
<gene>
    <name evidence="2" type="ORF">FEF65_05945</name>
</gene>
<evidence type="ECO:0000313" key="3">
    <source>
        <dbReference type="Proteomes" id="UP000306585"/>
    </source>
</evidence>
<proteinExistence type="predicted"/>
<keyword evidence="1" id="KW-0472">Membrane</keyword>
<feature type="transmembrane region" description="Helical" evidence="1">
    <location>
        <begin position="39"/>
        <end position="56"/>
    </location>
</feature>
<protein>
    <submittedName>
        <fullName evidence="2">DUF2065 domain-containing protein</fullName>
    </submittedName>
</protein>
<keyword evidence="3" id="KW-1185">Reference proteome</keyword>
<accession>A0A5R9GUI7</accession>
<dbReference type="InterPro" id="IPR019201">
    <property type="entry name" value="DUF2065"/>
</dbReference>
<evidence type="ECO:0000313" key="2">
    <source>
        <dbReference type="EMBL" id="TLS67983.1"/>
    </source>
</evidence>
<dbReference type="OrthoDB" id="5296796at2"/>
<dbReference type="EMBL" id="VBRY01000004">
    <property type="protein sequence ID" value="TLS67983.1"/>
    <property type="molecule type" value="Genomic_DNA"/>
</dbReference>
<dbReference type="Pfam" id="PF09838">
    <property type="entry name" value="DUF2065"/>
    <property type="match status" value="1"/>
</dbReference>
<name>A0A5R9GUI7_9PROT</name>
<dbReference type="RefSeq" id="WP_138238912.1">
    <property type="nucleotide sequence ID" value="NZ_VBRY01000004.1"/>
</dbReference>
<dbReference type="AlphaFoldDB" id="A0A5R9GUI7"/>
<keyword evidence="1" id="KW-0812">Transmembrane</keyword>
<evidence type="ECO:0000256" key="1">
    <source>
        <dbReference type="SAM" id="Phobius"/>
    </source>
</evidence>
<sequence>MDDLFTALGLVLALEGALYALFPQAMINMMRRLPEMPPASLRLTGIVAVGIGWLIVKAVRG</sequence>
<dbReference type="Proteomes" id="UP000306585">
    <property type="component" value="Unassembled WGS sequence"/>
</dbReference>
<comment type="caution">
    <text evidence="2">The sequence shown here is derived from an EMBL/GenBank/DDBJ whole genome shotgun (WGS) entry which is preliminary data.</text>
</comment>
<organism evidence="2 3">
    <name type="scientific">Mariprofundus erugo</name>
    <dbReference type="NCBI Taxonomy" id="2528639"/>
    <lineage>
        <taxon>Bacteria</taxon>
        <taxon>Pseudomonadati</taxon>
        <taxon>Pseudomonadota</taxon>
        <taxon>Candidatius Mariprofundia</taxon>
        <taxon>Mariprofundales</taxon>
        <taxon>Mariprofundaceae</taxon>
        <taxon>Mariprofundus</taxon>
    </lineage>
</organism>